<dbReference type="RefSeq" id="WP_377096051.1">
    <property type="nucleotide sequence ID" value="NZ_JBHTHU010000001.1"/>
</dbReference>
<keyword evidence="3" id="KW-1185">Reference proteome</keyword>
<accession>A0ABW2YQE9</accession>
<dbReference type="SUPFAM" id="SSF54427">
    <property type="entry name" value="NTF2-like"/>
    <property type="match status" value="1"/>
</dbReference>
<dbReference type="EMBL" id="JBHTHU010000001">
    <property type="protein sequence ID" value="MFD0748598.1"/>
    <property type="molecule type" value="Genomic_DNA"/>
</dbReference>
<evidence type="ECO:0000313" key="2">
    <source>
        <dbReference type="EMBL" id="MFD0748598.1"/>
    </source>
</evidence>
<evidence type="ECO:0000313" key="3">
    <source>
        <dbReference type="Proteomes" id="UP001596958"/>
    </source>
</evidence>
<feature type="signal peptide" evidence="1">
    <location>
        <begin position="1"/>
        <end position="22"/>
    </location>
</feature>
<comment type="caution">
    <text evidence="2">The sequence shown here is derived from an EMBL/GenBank/DDBJ whole genome shotgun (WGS) entry which is preliminary data.</text>
</comment>
<organism evidence="2 3">
    <name type="scientific">Mucilaginibacter calamicampi</name>
    <dbReference type="NCBI Taxonomy" id="1302352"/>
    <lineage>
        <taxon>Bacteria</taxon>
        <taxon>Pseudomonadati</taxon>
        <taxon>Bacteroidota</taxon>
        <taxon>Sphingobacteriia</taxon>
        <taxon>Sphingobacteriales</taxon>
        <taxon>Sphingobacteriaceae</taxon>
        <taxon>Mucilaginibacter</taxon>
    </lineage>
</organism>
<sequence length="141" mass="15774">MKTLKSILFGAALLVATSVANAKPNNANFLSKNDVVSVFTNAVIHGNLQNLEQALAKDVEYTIYRGTKTFKLNKQALIDSFKASENIEQSCQYTTSILSDVDKTMVLRLDMKYEGYVRTSTITIKQQGEDWKITKIETQNS</sequence>
<evidence type="ECO:0000256" key="1">
    <source>
        <dbReference type="SAM" id="SignalP"/>
    </source>
</evidence>
<dbReference type="InterPro" id="IPR032710">
    <property type="entry name" value="NTF2-like_dom_sf"/>
</dbReference>
<feature type="chain" id="PRO_5047462129" description="Lumazine-binding" evidence="1">
    <location>
        <begin position="23"/>
        <end position="141"/>
    </location>
</feature>
<dbReference type="Proteomes" id="UP001596958">
    <property type="component" value="Unassembled WGS sequence"/>
</dbReference>
<protein>
    <recommendedName>
        <fullName evidence="4">Lumazine-binding</fullName>
    </recommendedName>
</protein>
<gene>
    <name evidence="2" type="ORF">ACFQZS_00495</name>
</gene>
<keyword evidence="1" id="KW-0732">Signal</keyword>
<reference evidence="3" key="1">
    <citation type="journal article" date="2019" name="Int. J. Syst. Evol. Microbiol.">
        <title>The Global Catalogue of Microorganisms (GCM) 10K type strain sequencing project: providing services to taxonomists for standard genome sequencing and annotation.</title>
        <authorList>
            <consortium name="The Broad Institute Genomics Platform"/>
            <consortium name="The Broad Institute Genome Sequencing Center for Infectious Disease"/>
            <person name="Wu L."/>
            <person name="Ma J."/>
        </authorList>
    </citation>
    <scope>NUCLEOTIDE SEQUENCE [LARGE SCALE GENOMIC DNA]</scope>
    <source>
        <strain evidence="3">CCUG 63418</strain>
    </source>
</reference>
<dbReference type="Gene3D" id="3.10.450.50">
    <property type="match status" value="1"/>
</dbReference>
<name>A0ABW2YQE9_9SPHI</name>
<proteinExistence type="predicted"/>
<evidence type="ECO:0008006" key="4">
    <source>
        <dbReference type="Google" id="ProtNLM"/>
    </source>
</evidence>